<accession>A0A7J3MWU4</accession>
<dbReference type="PANTHER" id="PTHR38438:SF1">
    <property type="entry name" value="RIBOFLAVIN TRANSPORTER RIBU"/>
    <property type="match status" value="1"/>
</dbReference>
<dbReference type="EMBL" id="DTDH01000024">
    <property type="protein sequence ID" value="HGT97966.1"/>
    <property type="molecule type" value="Genomic_DNA"/>
</dbReference>
<feature type="transmembrane region" description="Helical" evidence="8">
    <location>
        <begin position="20"/>
        <end position="40"/>
    </location>
</feature>
<sequence length="200" mass="22407">MGIEQTRLRTSTTHFAPSMMAYIVVFSALAIVLHIFQYPFPLAPWLKFDLAGVPLTILSLISLKLGGIGFTIFWVGSLLLTTDPTRVIGPSMKTIAEALTALPFAYIYKRSKGQQESLKTIAIGFAIALASRVLIMLLLNYIVAPYWLVWARWMKTLEDAYRFTITYLPVNALFNAIVVCYVIPIVAAIWKSVKKYILPS</sequence>
<organism evidence="10">
    <name type="scientific">Ignisphaera aggregans</name>
    <dbReference type="NCBI Taxonomy" id="334771"/>
    <lineage>
        <taxon>Archaea</taxon>
        <taxon>Thermoproteota</taxon>
        <taxon>Thermoprotei</taxon>
        <taxon>Desulfurococcales</taxon>
        <taxon>Desulfurococcaceae</taxon>
        <taxon>Ignisphaera</taxon>
    </lineage>
</organism>
<evidence type="ECO:0000256" key="7">
    <source>
        <dbReference type="ARBA" id="ARBA00023136"/>
    </source>
</evidence>
<feature type="transmembrane region" description="Helical" evidence="8">
    <location>
        <begin position="120"/>
        <end position="148"/>
    </location>
</feature>
<reference evidence="10" key="1">
    <citation type="journal article" date="2020" name="mSystems">
        <title>Genome- and Community-Level Interaction Insights into Carbon Utilization and Element Cycling Functions of Hydrothermarchaeota in Hydrothermal Sediment.</title>
        <authorList>
            <person name="Zhou Z."/>
            <person name="Liu Y."/>
            <person name="Xu W."/>
            <person name="Pan J."/>
            <person name="Luo Z.H."/>
            <person name="Li M."/>
        </authorList>
    </citation>
    <scope>NUCLEOTIDE SEQUENCE [LARGE SCALE GENOMIC DNA]</scope>
    <source>
        <strain evidence="9">SpSt-629</strain>
        <strain evidence="10">SpSt-688</strain>
    </source>
</reference>
<keyword evidence="3" id="KW-0813">Transport</keyword>
<evidence type="ECO:0000256" key="8">
    <source>
        <dbReference type="SAM" id="Phobius"/>
    </source>
</evidence>
<dbReference type="EMBL" id="DTAU01000008">
    <property type="protein sequence ID" value="HFQ78127.1"/>
    <property type="molecule type" value="Genomic_DNA"/>
</dbReference>
<feature type="transmembrane region" description="Helical" evidence="8">
    <location>
        <begin position="168"/>
        <end position="190"/>
    </location>
</feature>
<gene>
    <name evidence="9" type="ORF">ENT99_00290</name>
    <name evidence="10" type="ORF">ENU64_00860</name>
</gene>
<dbReference type="InterPro" id="IPR025720">
    <property type="entry name" value="RibU"/>
</dbReference>
<dbReference type="InterPro" id="IPR024529">
    <property type="entry name" value="ECF_trnsprt_substrate-spec"/>
</dbReference>
<evidence type="ECO:0000313" key="10">
    <source>
        <dbReference type="EMBL" id="HGT97966.1"/>
    </source>
</evidence>
<dbReference type="GO" id="GO:0005886">
    <property type="term" value="C:plasma membrane"/>
    <property type="evidence" value="ECO:0007669"/>
    <property type="project" value="UniProtKB-SubCell"/>
</dbReference>
<evidence type="ECO:0000313" key="9">
    <source>
        <dbReference type="EMBL" id="HFQ78127.1"/>
    </source>
</evidence>
<proteinExistence type="inferred from homology"/>
<protein>
    <submittedName>
        <fullName evidence="10">ECF transporter S component</fullName>
    </submittedName>
</protein>
<keyword evidence="4" id="KW-1003">Cell membrane</keyword>
<keyword evidence="5 8" id="KW-0812">Transmembrane</keyword>
<comment type="similarity">
    <text evidence="2">Belongs to the prokaryotic riboflavin transporter (P-RFT) (TC 2.A.87) family.</text>
</comment>
<dbReference type="Gene3D" id="1.10.1760.20">
    <property type="match status" value="1"/>
</dbReference>
<evidence type="ECO:0000256" key="6">
    <source>
        <dbReference type="ARBA" id="ARBA00022989"/>
    </source>
</evidence>
<keyword evidence="7 8" id="KW-0472">Membrane</keyword>
<dbReference type="GO" id="GO:0032217">
    <property type="term" value="F:riboflavin transmembrane transporter activity"/>
    <property type="evidence" value="ECO:0007669"/>
    <property type="project" value="InterPro"/>
</dbReference>
<evidence type="ECO:0000256" key="2">
    <source>
        <dbReference type="ARBA" id="ARBA00005540"/>
    </source>
</evidence>
<feature type="transmembrane region" description="Helical" evidence="8">
    <location>
        <begin position="52"/>
        <end position="75"/>
    </location>
</feature>
<evidence type="ECO:0000256" key="3">
    <source>
        <dbReference type="ARBA" id="ARBA00022448"/>
    </source>
</evidence>
<evidence type="ECO:0000256" key="4">
    <source>
        <dbReference type="ARBA" id="ARBA00022475"/>
    </source>
</evidence>
<name>A0A7J3MWU4_9CREN</name>
<comment type="subcellular location">
    <subcellularLocation>
        <location evidence="1">Cell membrane</location>
        <topology evidence="1">Multi-pass membrane protein</topology>
    </subcellularLocation>
</comment>
<dbReference type="AlphaFoldDB" id="A0A7J3MWU4"/>
<evidence type="ECO:0000256" key="5">
    <source>
        <dbReference type="ARBA" id="ARBA00022692"/>
    </source>
</evidence>
<comment type="caution">
    <text evidence="10">The sequence shown here is derived from an EMBL/GenBank/DDBJ whole genome shotgun (WGS) entry which is preliminary data.</text>
</comment>
<evidence type="ECO:0000256" key="1">
    <source>
        <dbReference type="ARBA" id="ARBA00004651"/>
    </source>
</evidence>
<dbReference type="Pfam" id="PF12822">
    <property type="entry name" value="ECF_trnsprt"/>
    <property type="match status" value="1"/>
</dbReference>
<keyword evidence="6 8" id="KW-1133">Transmembrane helix</keyword>
<dbReference type="PANTHER" id="PTHR38438">
    <property type="entry name" value="RIBOFLAVIN TRANSPORTER RIBU"/>
    <property type="match status" value="1"/>
</dbReference>